<accession>A0ABD3VIZ8</accession>
<feature type="compositionally biased region" description="Basic and acidic residues" evidence="2">
    <location>
        <begin position="202"/>
        <end position="213"/>
    </location>
</feature>
<feature type="compositionally biased region" description="Polar residues" evidence="2">
    <location>
        <begin position="171"/>
        <end position="181"/>
    </location>
</feature>
<evidence type="ECO:0000256" key="1">
    <source>
        <dbReference type="SAM" id="Coils"/>
    </source>
</evidence>
<organism evidence="4 5">
    <name type="scientific">Sinanodonta woodiana</name>
    <name type="common">Chinese pond mussel</name>
    <name type="synonym">Anodonta woodiana</name>
    <dbReference type="NCBI Taxonomy" id="1069815"/>
    <lineage>
        <taxon>Eukaryota</taxon>
        <taxon>Metazoa</taxon>
        <taxon>Spiralia</taxon>
        <taxon>Lophotrochozoa</taxon>
        <taxon>Mollusca</taxon>
        <taxon>Bivalvia</taxon>
        <taxon>Autobranchia</taxon>
        <taxon>Heteroconchia</taxon>
        <taxon>Palaeoheterodonta</taxon>
        <taxon>Unionida</taxon>
        <taxon>Unionoidea</taxon>
        <taxon>Unionidae</taxon>
        <taxon>Unioninae</taxon>
        <taxon>Sinanodonta</taxon>
    </lineage>
</organism>
<dbReference type="PANTHER" id="PTHR22192">
    <property type="entry name" value="SPERIOLIN"/>
    <property type="match status" value="1"/>
</dbReference>
<dbReference type="InterPro" id="IPR029384">
    <property type="entry name" value="Speriolin_C"/>
</dbReference>
<evidence type="ECO:0000259" key="3">
    <source>
        <dbReference type="Pfam" id="PF15059"/>
    </source>
</evidence>
<feature type="region of interest" description="Disordered" evidence="2">
    <location>
        <begin position="85"/>
        <end position="262"/>
    </location>
</feature>
<dbReference type="Pfam" id="PF15059">
    <property type="entry name" value="Speriolin_C"/>
    <property type="match status" value="1"/>
</dbReference>
<gene>
    <name evidence="4" type="ORF">ACJMK2_010794</name>
</gene>
<protein>
    <recommendedName>
        <fullName evidence="3">Speriolin C-terminal domain-containing protein</fullName>
    </recommendedName>
</protein>
<proteinExistence type="predicted"/>
<dbReference type="EMBL" id="JBJQND010000012">
    <property type="protein sequence ID" value="KAL3860708.1"/>
    <property type="molecule type" value="Genomic_DNA"/>
</dbReference>
<name>A0ABD3VIZ8_SINWO</name>
<feature type="region of interest" description="Disordered" evidence="2">
    <location>
        <begin position="471"/>
        <end position="507"/>
    </location>
</feature>
<dbReference type="Proteomes" id="UP001634394">
    <property type="component" value="Unassembled WGS sequence"/>
</dbReference>
<dbReference type="PANTHER" id="PTHR22192:SF17">
    <property type="entry name" value="SPERIOLIN-LIKE PROTEIN"/>
    <property type="match status" value="1"/>
</dbReference>
<reference evidence="4 5" key="1">
    <citation type="submission" date="2024-11" db="EMBL/GenBank/DDBJ databases">
        <title>Chromosome-level genome assembly of the freshwater bivalve Anodonta woodiana.</title>
        <authorList>
            <person name="Chen X."/>
        </authorList>
    </citation>
    <scope>NUCLEOTIDE SEQUENCE [LARGE SCALE GENOMIC DNA]</scope>
    <source>
        <strain evidence="4">MN2024</strain>
        <tissue evidence="4">Gills</tissue>
    </source>
</reference>
<evidence type="ECO:0000313" key="5">
    <source>
        <dbReference type="Proteomes" id="UP001634394"/>
    </source>
</evidence>
<feature type="compositionally biased region" description="Polar residues" evidence="2">
    <location>
        <begin position="361"/>
        <end position="370"/>
    </location>
</feature>
<feature type="compositionally biased region" description="Polar residues" evidence="2">
    <location>
        <begin position="378"/>
        <end position="389"/>
    </location>
</feature>
<feature type="compositionally biased region" description="Polar residues" evidence="2">
    <location>
        <begin position="471"/>
        <end position="490"/>
    </location>
</feature>
<feature type="compositionally biased region" description="Polar residues" evidence="2">
    <location>
        <begin position="227"/>
        <end position="251"/>
    </location>
</feature>
<dbReference type="InterPro" id="IPR026715">
    <property type="entry name" value="SPATC1"/>
</dbReference>
<feature type="coiled-coil region" evidence="1">
    <location>
        <begin position="10"/>
        <end position="37"/>
    </location>
</feature>
<keyword evidence="1" id="KW-0175">Coiled coil</keyword>
<feature type="compositionally biased region" description="Polar residues" evidence="2">
    <location>
        <begin position="85"/>
        <end position="121"/>
    </location>
</feature>
<comment type="caution">
    <text evidence="4">The sequence shown here is derived from an EMBL/GenBank/DDBJ whole genome shotgun (WGS) entry which is preliminary data.</text>
</comment>
<evidence type="ECO:0000313" key="4">
    <source>
        <dbReference type="EMBL" id="KAL3860708.1"/>
    </source>
</evidence>
<evidence type="ECO:0000256" key="2">
    <source>
        <dbReference type="SAM" id="MobiDB-lite"/>
    </source>
</evidence>
<sequence>MSESSTNKYISHHRRVADALQKENEDLSGENIRLRRCLLLLQENAELKTVTAMTSVLSAGDRKLRDFLTDAILNYGTKDSTSNHFRPISTSPYQISRDNTSPVASEMPNSRVTPDINSSIGKSRFGADNINQYEPESELAPIPFREYDTSDFRSTLYPSDVPKDTEESQSDQEPPTKSVSPRANRLSDRMERTQYMMPSPTREFKRPEVEKPFSRSPSAPKSYAWRKQTSSPVKNLLSGQTALRKSVSPGSGSPRKLTKIRELSPARELFEPKPNADKRKYISTTDDFFVDRANVLYSAPTTFRSTYRSAAEGFQPTVFNKSYWSGRKSVPPSIDIFTDRMDRVKSYSPSPFTPVARLTPGSPTRPTIISQYGDRKMTSMQRSSYSPSDGSYYRSYSRKTSPLPLQDNDLRSNTLTLYNQDFQRKDETIVSNFQKRNFTQDQSSPDTVNLVDMLSHNQRDVEEIHYQVMRSDNIQDPQTVGSIRQQSPSSRYDGDQGPSTQSTTESEGYVTQIVNDASQSQGGYYDAVGNPVAASTPIRPASTPLNKHLENILVMDVCSTHSLEQLLGLKGEDANKRAKSILFRPVDKICGRHPIITRSLKNSLSTMKPSMRLVGEIAFQLDRRILDHVFTEARSLQKKSKTNNRFYGFSISTIYQMMHKIAKKGNRFDNNIELEMRLKFEKMLVKLSSFGYIYDLHADFTQDIVNKYGLLNGPPDQPTVKGFGLDNPLVLRVLLAQLIRDRQELYDMLIILDCLCFLSHDDGKPLFIW</sequence>
<keyword evidence="5" id="KW-1185">Reference proteome</keyword>
<feature type="compositionally biased region" description="Polar residues" evidence="2">
    <location>
        <begin position="497"/>
        <end position="506"/>
    </location>
</feature>
<feature type="region of interest" description="Disordered" evidence="2">
    <location>
        <begin position="352"/>
        <end position="408"/>
    </location>
</feature>
<dbReference type="AlphaFoldDB" id="A0ABD3VIZ8"/>
<feature type="domain" description="Speriolin C-terminal" evidence="3">
    <location>
        <begin position="613"/>
        <end position="769"/>
    </location>
</feature>